<dbReference type="GO" id="GO:0005634">
    <property type="term" value="C:nucleus"/>
    <property type="evidence" value="ECO:0007669"/>
    <property type="project" value="TreeGrafter"/>
</dbReference>
<dbReference type="STRING" id="45607.A0A2T0FJU0"/>
<sequence>MSKTIIGLSFGNTSSSVAIMKDGVLEVIANQDGDRAIPTMLSYAHGDEYYGAQAKQQLVRNPKNTVAFFRDFLANSYAKIDVSANHRSAHPVEDSEKLVAFKVVDGESEHTVSVNEIVVRYLKQLHTAANDYIGKEIDGSVIAVPTNFSEQQRKLVAELAEKAGLPALQVINEPTAALLAHVSRPDIDAHANKLFVVADFGGTRSDGAVIAYNGGIFTILATMHDLELGGRDLDEAIIEHLAKEFEKEYKVDPRKEERAMAKLAHEAELIKKTLSNSTTTQFGIESVASGFDFSGSLNRLRFEMVGRSAFTRIGDFVKHLVAKANVDVLDVDEVLLVGGTSWVPKVSSVVSGLFDSERTVIRSPNTDTKAIDPDELIARGAAIQASLVSNFDAEEIAESLQPVVTNGPHLAKPIGVKTAEGVTEILAINTLIPIRKTISIPAEGDVLIEIVEIEREIKVETVKPEPKAAGEDEESDWSDDEDEEYEVRSRVVKPGKTLAQLGITANGKADIVVTISKDLKMQVAARSGSEHVAGTV</sequence>
<dbReference type="Gene3D" id="3.30.420.40">
    <property type="match status" value="2"/>
</dbReference>
<evidence type="ECO:0000256" key="3">
    <source>
        <dbReference type="ARBA" id="ARBA00022840"/>
    </source>
</evidence>
<dbReference type="PANTHER" id="PTHR45639:SF32">
    <property type="entry name" value="HEAT SHOCK PROTEIN PDR13"/>
    <property type="match status" value="1"/>
</dbReference>
<dbReference type="InterPro" id="IPR043129">
    <property type="entry name" value="ATPase_NBD"/>
</dbReference>
<dbReference type="AlphaFoldDB" id="A0A2T0FJU0"/>
<dbReference type="GO" id="GO:0140662">
    <property type="term" value="F:ATP-dependent protein folding chaperone"/>
    <property type="evidence" value="ECO:0007669"/>
    <property type="project" value="InterPro"/>
</dbReference>
<organism evidence="5 6">
    <name type="scientific">Wickerhamiella sorbophila</name>
    <dbReference type="NCBI Taxonomy" id="45607"/>
    <lineage>
        <taxon>Eukaryota</taxon>
        <taxon>Fungi</taxon>
        <taxon>Dikarya</taxon>
        <taxon>Ascomycota</taxon>
        <taxon>Saccharomycotina</taxon>
        <taxon>Dipodascomycetes</taxon>
        <taxon>Dipodascales</taxon>
        <taxon>Trichomonascaceae</taxon>
        <taxon>Wickerhamiella</taxon>
    </lineage>
</organism>
<keyword evidence="2" id="KW-0547">Nucleotide-binding</keyword>
<proteinExistence type="inferred from homology"/>
<dbReference type="PANTHER" id="PTHR45639">
    <property type="entry name" value="HSC70CB, ISOFORM G-RELATED"/>
    <property type="match status" value="1"/>
</dbReference>
<dbReference type="FunFam" id="3.90.640.10:FF:000010">
    <property type="entry name" value="heat shock 70 kDa protein 14"/>
    <property type="match status" value="1"/>
</dbReference>
<keyword evidence="6" id="KW-1185">Reference proteome</keyword>
<comment type="caution">
    <text evidence="5">The sequence shown here is derived from an EMBL/GenBank/DDBJ whole genome shotgun (WGS) entry which is preliminary data.</text>
</comment>
<evidence type="ECO:0000256" key="1">
    <source>
        <dbReference type="ARBA" id="ARBA00007381"/>
    </source>
</evidence>
<feature type="region of interest" description="Disordered" evidence="4">
    <location>
        <begin position="462"/>
        <end position="487"/>
    </location>
</feature>
<accession>A0A2T0FJU0</accession>
<feature type="compositionally biased region" description="Acidic residues" evidence="4">
    <location>
        <begin position="471"/>
        <end position="485"/>
    </location>
</feature>
<dbReference type="GO" id="GO:0005829">
    <property type="term" value="C:cytosol"/>
    <property type="evidence" value="ECO:0007669"/>
    <property type="project" value="TreeGrafter"/>
</dbReference>
<evidence type="ECO:0000256" key="4">
    <source>
        <dbReference type="SAM" id="MobiDB-lite"/>
    </source>
</evidence>
<dbReference type="OrthoDB" id="29851at2759"/>
<dbReference type="SUPFAM" id="SSF53067">
    <property type="entry name" value="Actin-like ATPase domain"/>
    <property type="match status" value="2"/>
</dbReference>
<dbReference type="RefSeq" id="XP_024665208.1">
    <property type="nucleotide sequence ID" value="XM_024809440.1"/>
</dbReference>
<evidence type="ECO:0000313" key="6">
    <source>
        <dbReference type="Proteomes" id="UP000238350"/>
    </source>
</evidence>
<comment type="similarity">
    <text evidence="1">Belongs to the heat shock protein 70 family.</text>
</comment>
<dbReference type="Proteomes" id="UP000238350">
    <property type="component" value="Unassembled WGS sequence"/>
</dbReference>
<dbReference type="PRINTS" id="PR00301">
    <property type="entry name" value="HEATSHOCK70"/>
</dbReference>
<evidence type="ECO:0000313" key="5">
    <source>
        <dbReference type="EMBL" id="PRT55263.1"/>
    </source>
</evidence>
<dbReference type="EMBL" id="NDIQ01000021">
    <property type="protein sequence ID" value="PRT55263.1"/>
    <property type="molecule type" value="Genomic_DNA"/>
</dbReference>
<protein>
    <submittedName>
        <fullName evidence="5">Ribosome-associated complex subunit SSZ1</fullName>
    </submittedName>
</protein>
<reference evidence="5 6" key="1">
    <citation type="submission" date="2017-04" db="EMBL/GenBank/DDBJ databases">
        <title>Genome sequencing of [Candida] sorbophila.</title>
        <authorList>
            <person name="Ahn J.O."/>
        </authorList>
    </citation>
    <scope>NUCLEOTIDE SEQUENCE [LARGE SCALE GENOMIC DNA]</scope>
    <source>
        <strain evidence="5 6">DS02</strain>
    </source>
</reference>
<dbReference type="InterPro" id="IPR013126">
    <property type="entry name" value="Hsp_70_fam"/>
</dbReference>
<dbReference type="Pfam" id="PF00012">
    <property type="entry name" value="HSP70"/>
    <property type="match status" value="1"/>
</dbReference>
<dbReference type="InterPro" id="IPR018181">
    <property type="entry name" value="Heat_shock_70_CS"/>
</dbReference>
<gene>
    <name evidence="5" type="ORF">B9G98_02883</name>
</gene>
<dbReference type="GeneID" id="36516631"/>
<dbReference type="Gene3D" id="3.30.30.30">
    <property type="match status" value="1"/>
</dbReference>
<dbReference type="Gene3D" id="3.90.640.10">
    <property type="entry name" value="Actin, Chain A, domain 4"/>
    <property type="match status" value="1"/>
</dbReference>
<name>A0A2T0FJU0_9ASCO</name>
<dbReference type="PROSITE" id="PS01036">
    <property type="entry name" value="HSP70_3"/>
    <property type="match status" value="1"/>
</dbReference>
<keyword evidence="3" id="KW-0067">ATP-binding</keyword>
<dbReference type="GO" id="GO:0005524">
    <property type="term" value="F:ATP binding"/>
    <property type="evidence" value="ECO:0007669"/>
    <property type="project" value="UniProtKB-KW"/>
</dbReference>
<evidence type="ECO:0000256" key="2">
    <source>
        <dbReference type="ARBA" id="ARBA00022741"/>
    </source>
</evidence>